<organism evidence="1 2">
    <name type="scientific">Psychracetigena formicireducens</name>
    <dbReference type="NCBI Taxonomy" id="2986056"/>
    <lineage>
        <taxon>Bacteria</taxon>
        <taxon>Bacillati</taxon>
        <taxon>Candidatus Lithacetigenota</taxon>
        <taxon>Candidatus Psychracetigena</taxon>
    </lineage>
</organism>
<evidence type="ECO:0000313" key="1">
    <source>
        <dbReference type="EMBL" id="MBT9146200.1"/>
    </source>
</evidence>
<protein>
    <submittedName>
        <fullName evidence="1">Uncharacterized protein</fullName>
    </submittedName>
</protein>
<dbReference type="EMBL" id="QLTW01000375">
    <property type="protein sequence ID" value="MBT9146200.1"/>
    <property type="molecule type" value="Genomic_DNA"/>
</dbReference>
<gene>
    <name evidence="1" type="ORF">DDT42_02082</name>
</gene>
<dbReference type="AlphaFoldDB" id="A0A9E2BKG8"/>
<dbReference type="Proteomes" id="UP000811545">
    <property type="component" value="Unassembled WGS sequence"/>
</dbReference>
<name>A0A9E2BKG8_PSYF1</name>
<proteinExistence type="predicted"/>
<accession>A0A9E2BKG8</accession>
<reference evidence="1 2" key="1">
    <citation type="journal article" date="2021" name="bioRxiv">
        <title>Unique metabolic strategies in Hadean analogues reveal hints for primordial physiology.</title>
        <authorList>
            <person name="Nobu M.K."/>
            <person name="Nakai R."/>
            <person name="Tamazawa S."/>
            <person name="Mori H."/>
            <person name="Toyoda A."/>
            <person name="Ijiri A."/>
            <person name="Suzuki S."/>
            <person name="Kurokawa K."/>
            <person name="Kamagata Y."/>
            <person name="Tamaki H."/>
        </authorList>
    </citation>
    <scope>NUCLEOTIDE SEQUENCE [LARGE SCALE GENOMIC DNA]</scope>
    <source>
        <strain evidence="1">BS525</strain>
    </source>
</reference>
<comment type="caution">
    <text evidence="1">The sequence shown here is derived from an EMBL/GenBank/DDBJ whole genome shotgun (WGS) entry which is preliminary data.</text>
</comment>
<evidence type="ECO:0000313" key="2">
    <source>
        <dbReference type="Proteomes" id="UP000811545"/>
    </source>
</evidence>
<sequence length="109" mass="12826">MKCDIITNLSTRKDGFNYASPKKRSRKIGIIDIEMEEEDYDSFIVYSDKIDHSFISKFNTYLHKYKYGDMSEVGDDLFDDAEFLSDIVDEEINSELDIIDSIRRDYNVL</sequence>